<proteinExistence type="predicted"/>
<feature type="non-terminal residue" evidence="2">
    <location>
        <position position="76"/>
    </location>
</feature>
<evidence type="ECO:0000256" key="1">
    <source>
        <dbReference type="SAM" id="MobiDB-lite"/>
    </source>
</evidence>
<dbReference type="Proteomes" id="UP000265520">
    <property type="component" value="Unassembled WGS sequence"/>
</dbReference>
<accession>A0A392T192</accession>
<keyword evidence="3" id="KW-1185">Reference proteome</keyword>
<organism evidence="2 3">
    <name type="scientific">Trifolium medium</name>
    <dbReference type="NCBI Taxonomy" id="97028"/>
    <lineage>
        <taxon>Eukaryota</taxon>
        <taxon>Viridiplantae</taxon>
        <taxon>Streptophyta</taxon>
        <taxon>Embryophyta</taxon>
        <taxon>Tracheophyta</taxon>
        <taxon>Spermatophyta</taxon>
        <taxon>Magnoliopsida</taxon>
        <taxon>eudicotyledons</taxon>
        <taxon>Gunneridae</taxon>
        <taxon>Pentapetalae</taxon>
        <taxon>rosids</taxon>
        <taxon>fabids</taxon>
        <taxon>Fabales</taxon>
        <taxon>Fabaceae</taxon>
        <taxon>Papilionoideae</taxon>
        <taxon>50 kb inversion clade</taxon>
        <taxon>NPAAA clade</taxon>
        <taxon>Hologalegina</taxon>
        <taxon>IRL clade</taxon>
        <taxon>Trifolieae</taxon>
        <taxon>Trifolium</taxon>
    </lineage>
</organism>
<dbReference type="EMBL" id="LXQA010487308">
    <property type="protein sequence ID" value="MCI54911.1"/>
    <property type="molecule type" value="Genomic_DNA"/>
</dbReference>
<name>A0A392T192_9FABA</name>
<reference evidence="2 3" key="1">
    <citation type="journal article" date="2018" name="Front. Plant Sci.">
        <title>Red Clover (Trifolium pratense) and Zigzag Clover (T. medium) - A Picture of Genomic Similarities and Differences.</title>
        <authorList>
            <person name="Dluhosova J."/>
            <person name="Istvanek J."/>
            <person name="Nedelnik J."/>
            <person name="Repkova J."/>
        </authorList>
    </citation>
    <scope>NUCLEOTIDE SEQUENCE [LARGE SCALE GENOMIC DNA]</scope>
    <source>
        <strain evidence="3">cv. 10/8</strain>
        <tissue evidence="2">Leaf</tissue>
    </source>
</reference>
<feature type="compositionally biased region" description="Basic and acidic residues" evidence="1">
    <location>
        <begin position="38"/>
        <end position="48"/>
    </location>
</feature>
<evidence type="ECO:0000313" key="2">
    <source>
        <dbReference type="EMBL" id="MCI54911.1"/>
    </source>
</evidence>
<evidence type="ECO:0000313" key="3">
    <source>
        <dbReference type="Proteomes" id="UP000265520"/>
    </source>
</evidence>
<feature type="compositionally biased region" description="Polar residues" evidence="1">
    <location>
        <begin position="1"/>
        <end position="15"/>
    </location>
</feature>
<protein>
    <submittedName>
        <fullName evidence="2">Uncharacterized protein</fullName>
    </submittedName>
</protein>
<dbReference type="AlphaFoldDB" id="A0A392T192"/>
<feature type="region of interest" description="Disordered" evidence="1">
    <location>
        <begin position="1"/>
        <end position="61"/>
    </location>
</feature>
<comment type="caution">
    <text evidence="2">The sequence shown here is derived from an EMBL/GenBank/DDBJ whole genome shotgun (WGS) entry which is preliminary data.</text>
</comment>
<sequence length="76" mass="8110">MEGNQNMGGSQNMQAVHSHKNKNKRGNGGITINGVEGVTERTNKETKLATRGSASFKAKTGNHVRKGVESVVEKMG</sequence>